<protein>
    <submittedName>
        <fullName evidence="3">Aminopeptidase</fullName>
    </submittedName>
</protein>
<feature type="domain" description="Peptidase M1 membrane alanine aminopeptidase" evidence="2">
    <location>
        <begin position="878"/>
        <end position="1076"/>
    </location>
</feature>
<comment type="caution">
    <text evidence="3">The sequence shown here is derived from an EMBL/GenBank/DDBJ whole genome shotgun (WGS) entry which is preliminary data.</text>
</comment>
<dbReference type="Gene3D" id="1.10.390.10">
    <property type="entry name" value="Neutral Protease Domain 2"/>
    <property type="match status" value="1"/>
</dbReference>
<accession>A0ABS1K7D4</accession>
<dbReference type="InterPro" id="IPR014782">
    <property type="entry name" value="Peptidase_M1_dom"/>
</dbReference>
<evidence type="ECO:0000256" key="1">
    <source>
        <dbReference type="SAM" id="Phobius"/>
    </source>
</evidence>
<keyword evidence="4" id="KW-1185">Reference proteome</keyword>
<keyword evidence="3" id="KW-0031">Aminopeptidase</keyword>
<gene>
    <name evidence="3" type="ORF">JI750_00030</name>
</gene>
<feature type="transmembrane region" description="Helical" evidence="1">
    <location>
        <begin position="541"/>
        <end position="565"/>
    </location>
</feature>
<dbReference type="InterPro" id="IPR027268">
    <property type="entry name" value="Peptidase_M4/M1_CTD_sf"/>
</dbReference>
<name>A0ABS1K7D4_9FLAO</name>
<feature type="transmembrane region" description="Helical" evidence="1">
    <location>
        <begin position="188"/>
        <end position="207"/>
    </location>
</feature>
<dbReference type="SUPFAM" id="SSF55486">
    <property type="entry name" value="Metalloproteases ('zincins'), catalytic domain"/>
    <property type="match status" value="1"/>
</dbReference>
<feature type="transmembrane region" description="Helical" evidence="1">
    <location>
        <begin position="33"/>
        <end position="55"/>
    </location>
</feature>
<reference evidence="3 4" key="1">
    <citation type="submission" date="2021-01" db="EMBL/GenBank/DDBJ databases">
        <title>Genome seq and assembly of Flavobacterium sp. GN10.</title>
        <authorList>
            <person name="Chhetri G."/>
        </authorList>
    </citation>
    <scope>NUCLEOTIDE SEQUENCE [LARGE SCALE GENOMIC DNA]</scope>
    <source>
        <strain evidence="3 4">GN10</strain>
    </source>
</reference>
<dbReference type="EMBL" id="JAERSF010000001">
    <property type="protein sequence ID" value="MBL0735260.1"/>
    <property type="molecule type" value="Genomic_DNA"/>
</dbReference>
<feature type="transmembrane region" description="Helical" evidence="1">
    <location>
        <begin position="466"/>
        <end position="485"/>
    </location>
</feature>
<evidence type="ECO:0000259" key="2">
    <source>
        <dbReference type="Pfam" id="PF01433"/>
    </source>
</evidence>
<feature type="transmembrane region" description="Helical" evidence="1">
    <location>
        <begin position="266"/>
        <end position="283"/>
    </location>
</feature>
<keyword evidence="3" id="KW-0645">Protease</keyword>
<proteinExistence type="predicted"/>
<keyword evidence="3" id="KW-0378">Hydrolase</keyword>
<feature type="transmembrane region" description="Helical" evidence="1">
    <location>
        <begin position="375"/>
        <end position="396"/>
    </location>
</feature>
<organism evidence="3 4">
    <name type="scientific">Flavobacterium tagetis</name>
    <dbReference type="NCBI Taxonomy" id="2801336"/>
    <lineage>
        <taxon>Bacteria</taxon>
        <taxon>Pseudomonadati</taxon>
        <taxon>Bacteroidota</taxon>
        <taxon>Flavobacteriia</taxon>
        <taxon>Flavobacteriales</taxon>
        <taxon>Flavobacteriaceae</taxon>
        <taxon>Flavobacterium</taxon>
    </lineage>
</organism>
<feature type="transmembrane region" description="Helical" evidence="1">
    <location>
        <begin position="492"/>
        <end position="510"/>
    </location>
</feature>
<feature type="transmembrane region" description="Helical" evidence="1">
    <location>
        <begin position="428"/>
        <end position="454"/>
    </location>
</feature>
<sequence length="1194" mass="138250">MFTLIYYLKINLKNNVMLSKLIQFEWHNNTRNWTFYATFIIYLILGFFVSAFANFSFSGAYKNSPFVLTYAIGLISLMTIFSTTLQVAQHFLKEYETKFDSIIFSTPISKFYFLGSKFITAFVIAISSFGMFIIGMIVGHQMSWIPKSEIGPFEIINYIWPFLVIVVPNIFLCLSILATMAWLTRSKLFVYVGGLFIYILYIAGSIFSNSPLFANASPSSAKAMSLAAKIDPFGLAAFLEQTRYWTSIEKNTQLVSLSGNFLLNRIFWICISFLLIFVSYKLFSFRKTKTKKIKSVKISKKEIQMFSTVITKQQFKTSKHNWAVFKSNLKMDIYLVLKGIPFLLIVLLFSGLLMIEISDEIDGGIRLAEKITDTALMISTIMDRLPFILILVTLFYSSELLNRSENSMFEMLENTAPYSQFVVLISKLTALFMIPIILIGISILIGIVFQIIHANAPIEAGLYFSMFYYIGFPLFLISILIIAIQTFIKNKYLGLGISAFIVLLFCTGIGEQLGISHPLFRFGDSFKREYFDLNGFGSYTFPFHISMLYNLGLALMLLTLTGILWKRNSTILKTIRRNSFNTIQKTTFAFGSILFIGFGSYLFYKTNIEYPYLTKDDVNNWREQYEKQFKKYTNLLQPTIVSVKSNVDLFPEENRYNVKGAYELVNNTEKPIDSLLLYIDRNSELTSVEIENAKNLDDVSKFQHYWYRLEKPLEPHQKIKMSFSFTSTWSPFEGHTAFNSIIENGSFMRISRYFPTFGYQDSNEISSEKERAKRHLKPQIPLKKLEDKSKTTNDFIDYDVVVSTSKNQTAIGVGDLVGNWTKDNRNYFHYKSNGKIPFRFAFSSADYEIQKTNYKDISIEVFYDKRHSRNVVKLIQDVKNTLDYCQNNFGKYPYKTIRYAEVSAFADGFAATSYPSTVFMKENFGFYSNLNNRDKEDIINQLTAHELSHEWWGNSQISPEQKEGSWILTETLAQYTELMLYEKEHGLEKALETLKIHLDLYLSSRSYDPETPLYKTNYETPHLPYDKGILVMHQLKVLIGEEKVNLALHNFLSHYKYPNPIPDSEDLLKEIYLVTDSKLYPKLDEMFKKIITYSSKISKVESVKKNNLYEVSFNANSKKYIENATGVRKQIDNDKTIDIGIYDENGKLFRYTFPIKNNIVEGKIKIKNKPQRIMIDPLLMNIDTFIKDNEKEID</sequence>
<evidence type="ECO:0000313" key="4">
    <source>
        <dbReference type="Proteomes" id="UP000603728"/>
    </source>
</evidence>
<feature type="transmembrane region" description="Helical" evidence="1">
    <location>
        <begin position="335"/>
        <end position="355"/>
    </location>
</feature>
<keyword evidence="1" id="KW-0472">Membrane</keyword>
<feature type="transmembrane region" description="Helical" evidence="1">
    <location>
        <begin position="158"/>
        <end position="181"/>
    </location>
</feature>
<keyword evidence="1" id="KW-0812">Transmembrane</keyword>
<dbReference type="Pfam" id="PF01433">
    <property type="entry name" value="Peptidase_M1"/>
    <property type="match status" value="1"/>
</dbReference>
<keyword evidence="1" id="KW-1133">Transmembrane helix</keyword>
<feature type="transmembrane region" description="Helical" evidence="1">
    <location>
        <begin position="67"/>
        <end position="88"/>
    </location>
</feature>
<evidence type="ECO:0000313" key="3">
    <source>
        <dbReference type="EMBL" id="MBL0735260.1"/>
    </source>
</evidence>
<dbReference type="GO" id="GO:0004177">
    <property type="term" value="F:aminopeptidase activity"/>
    <property type="evidence" value="ECO:0007669"/>
    <property type="project" value="UniProtKB-KW"/>
</dbReference>
<feature type="transmembrane region" description="Helical" evidence="1">
    <location>
        <begin position="586"/>
        <end position="604"/>
    </location>
</feature>
<dbReference type="Proteomes" id="UP000603728">
    <property type="component" value="Unassembled WGS sequence"/>
</dbReference>
<feature type="transmembrane region" description="Helical" evidence="1">
    <location>
        <begin position="118"/>
        <end position="138"/>
    </location>
</feature>